<dbReference type="EMBL" id="JAXAVX010000002">
    <property type="protein sequence ID" value="MDX8151426.1"/>
    <property type="molecule type" value="Genomic_DNA"/>
</dbReference>
<feature type="transmembrane region" description="Helical" evidence="1">
    <location>
        <begin position="12"/>
        <end position="38"/>
    </location>
</feature>
<reference evidence="2 3" key="1">
    <citation type="submission" date="2023-11" db="EMBL/GenBank/DDBJ databases">
        <authorList>
            <person name="Xu M."/>
            <person name="Jiang T."/>
        </authorList>
    </citation>
    <scope>NUCLEOTIDE SEQUENCE [LARGE SCALE GENOMIC DNA]</scope>
    <source>
        <strain evidence="2 3">SD</strain>
    </source>
</reference>
<comment type="caution">
    <text evidence="2">The sequence shown here is derived from an EMBL/GenBank/DDBJ whole genome shotgun (WGS) entry which is preliminary data.</text>
</comment>
<evidence type="ECO:0000313" key="2">
    <source>
        <dbReference type="EMBL" id="MDX8151426.1"/>
    </source>
</evidence>
<evidence type="ECO:0000313" key="3">
    <source>
        <dbReference type="Proteomes" id="UP001277761"/>
    </source>
</evidence>
<proteinExistence type="predicted"/>
<feature type="transmembrane region" description="Helical" evidence="1">
    <location>
        <begin position="59"/>
        <end position="85"/>
    </location>
</feature>
<protein>
    <submittedName>
        <fullName evidence="2">Uncharacterized protein</fullName>
    </submittedName>
</protein>
<accession>A0ABU4VKI5</accession>
<organism evidence="2 3">
    <name type="scientific">Patulibacter brassicae</name>
    <dbReference type="NCBI Taxonomy" id="1705717"/>
    <lineage>
        <taxon>Bacteria</taxon>
        <taxon>Bacillati</taxon>
        <taxon>Actinomycetota</taxon>
        <taxon>Thermoleophilia</taxon>
        <taxon>Solirubrobacterales</taxon>
        <taxon>Patulibacteraceae</taxon>
        <taxon>Patulibacter</taxon>
    </lineage>
</organism>
<keyword evidence="1" id="KW-1133">Transmembrane helix</keyword>
<feature type="transmembrane region" description="Helical" evidence="1">
    <location>
        <begin position="91"/>
        <end position="110"/>
    </location>
</feature>
<keyword evidence="1" id="KW-0812">Transmembrane</keyword>
<dbReference type="RefSeq" id="WP_319953576.1">
    <property type="nucleotide sequence ID" value="NZ_JAXAVX010000002.1"/>
</dbReference>
<name>A0ABU4VKI5_9ACTN</name>
<evidence type="ECO:0000256" key="1">
    <source>
        <dbReference type="SAM" id="Phobius"/>
    </source>
</evidence>
<dbReference type="Proteomes" id="UP001277761">
    <property type="component" value="Unassembled WGS sequence"/>
</dbReference>
<sequence>MPALRFLDVVLVVLTLPVILLLGAPVGGCLIGAGVWVAQRAIAELAVRKAQSIGDVRSAVKINVAALLGRAWLVTVGVVVAGVGIGDDHGAAAALTVLAAFTAYLALSLVSRAADGGTPTSSTPPGGSAHP</sequence>
<keyword evidence="3" id="KW-1185">Reference proteome</keyword>
<gene>
    <name evidence="2" type="ORF">SK069_07475</name>
</gene>
<keyword evidence="1" id="KW-0472">Membrane</keyword>